<dbReference type="Proteomes" id="UP000631114">
    <property type="component" value="Unassembled WGS sequence"/>
</dbReference>
<protein>
    <recommendedName>
        <fullName evidence="1">non-specific serine/threonine protein kinase</fullName>
        <ecNumber evidence="1">2.7.11.1</ecNumber>
    </recommendedName>
</protein>
<keyword evidence="6" id="KW-0067">ATP-binding</keyword>
<dbReference type="GO" id="GO:0050684">
    <property type="term" value="P:regulation of mRNA processing"/>
    <property type="evidence" value="ECO:0007669"/>
    <property type="project" value="TreeGrafter"/>
</dbReference>
<evidence type="ECO:0000256" key="1">
    <source>
        <dbReference type="ARBA" id="ARBA00012513"/>
    </source>
</evidence>
<dbReference type="InterPro" id="IPR051334">
    <property type="entry name" value="SRPK"/>
</dbReference>
<proteinExistence type="predicted"/>
<dbReference type="OrthoDB" id="1679321at2759"/>
<dbReference type="PANTHER" id="PTHR47634:SF9">
    <property type="entry name" value="PROTEIN KINASE DOMAIN-CONTAINING PROTEIN-RELATED"/>
    <property type="match status" value="1"/>
</dbReference>
<evidence type="ECO:0000256" key="3">
    <source>
        <dbReference type="ARBA" id="ARBA00022679"/>
    </source>
</evidence>
<comment type="caution">
    <text evidence="10">The sequence shown here is derived from an EMBL/GenBank/DDBJ whole genome shotgun (WGS) entry which is preliminary data.</text>
</comment>
<comment type="catalytic activity">
    <reaction evidence="7">
        <text>L-threonyl-[protein] + ATP = O-phospho-L-threonyl-[protein] + ADP + H(+)</text>
        <dbReference type="Rhea" id="RHEA:46608"/>
        <dbReference type="Rhea" id="RHEA-COMP:11060"/>
        <dbReference type="Rhea" id="RHEA-COMP:11605"/>
        <dbReference type="ChEBI" id="CHEBI:15378"/>
        <dbReference type="ChEBI" id="CHEBI:30013"/>
        <dbReference type="ChEBI" id="CHEBI:30616"/>
        <dbReference type="ChEBI" id="CHEBI:61977"/>
        <dbReference type="ChEBI" id="CHEBI:456216"/>
        <dbReference type="EC" id="2.7.11.1"/>
    </reaction>
</comment>
<feature type="region of interest" description="Disordered" evidence="9">
    <location>
        <begin position="223"/>
        <end position="400"/>
    </location>
</feature>
<organism evidence="10 11">
    <name type="scientific">Coptis chinensis</name>
    <dbReference type="NCBI Taxonomy" id="261450"/>
    <lineage>
        <taxon>Eukaryota</taxon>
        <taxon>Viridiplantae</taxon>
        <taxon>Streptophyta</taxon>
        <taxon>Embryophyta</taxon>
        <taxon>Tracheophyta</taxon>
        <taxon>Spermatophyta</taxon>
        <taxon>Magnoliopsida</taxon>
        <taxon>Ranunculales</taxon>
        <taxon>Ranunculaceae</taxon>
        <taxon>Coptidoideae</taxon>
        <taxon>Coptis</taxon>
    </lineage>
</organism>
<keyword evidence="11" id="KW-1185">Reference proteome</keyword>
<reference evidence="10 11" key="1">
    <citation type="submission" date="2020-10" db="EMBL/GenBank/DDBJ databases">
        <title>The Coptis chinensis genome and diversification of protoberbering-type alkaloids.</title>
        <authorList>
            <person name="Wang B."/>
            <person name="Shu S."/>
            <person name="Song C."/>
            <person name="Liu Y."/>
        </authorList>
    </citation>
    <scope>NUCLEOTIDE SEQUENCE [LARGE SCALE GENOMIC DNA]</scope>
    <source>
        <strain evidence="10">HL-2020</strain>
        <tissue evidence="10">Leaf</tissue>
    </source>
</reference>
<dbReference type="EC" id="2.7.11.1" evidence="1"/>
<dbReference type="GO" id="GO:0000245">
    <property type="term" value="P:spliceosomal complex assembly"/>
    <property type="evidence" value="ECO:0007669"/>
    <property type="project" value="TreeGrafter"/>
</dbReference>
<dbReference type="GO" id="GO:0005524">
    <property type="term" value="F:ATP binding"/>
    <property type="evidence" value="ECO:0007669"/>
    <property type="project" value="UniProtKB-KW"/>
</dbReference>
<feature type="region of interest" description="Disordered" evidence="9">
    <location>
        <begin position="417"/>
        <end position="441"/>
    </location>
</feature>
<keyword evidence="5" id="KW-0418">Kinase</keyword>
<evidence type="ECO:0000256" key="9">
    <source>
        <dbReference type="SAM" id="MobiDB-lite"/>
    </source>
</evidence>
<feature type="compositionally biased region" description="Basic and acidic residues" evidence="9">
    <location>
        <begin position="232"/>
        <end position="246"/>
    </location>
</feature>
<dbReference type="PANTHER" id="PTHR47634">
    <property type="entry name" value="PROTEIN KINASE DOMAIN-CONTAINING PROTEIN-RELATED"/>
    <property type="match status" value="1"/>
</dbReference>
<keyword evidence="4" id="KW-0547">Nucleotide-binding</keyword>
<dbReference type="InterPro" id="IPR011009">
    <property type="entry name" value="Kinase-like_dom_sf"/>
</dbReference>
<dbReference type="SUPFAM" id="SSF56112">
    <property type="entry name" value="Protein kinase-like (PK-like)"/>
    <property type="match status" value="1"/>
</dbReference>
<evidence type="ECO:0000256" key="2">
    <source>
        <dbReference type="ARBA" id="ARBA00022527"/>
    </source>
</evidence>
<comment type="catalytic activity">
    <reaction evidence="8">
        <text>L-seryl-[protein] + ATP = O-phospho-L-seryl-[protein] + ADP + H(+)</text>
        <dbReference type="Rhea" id="RHEA:17989"/>
        <dbReference type="Rhea" id="RHEA-COMP:9863"/>
        <dbReference type="Rhea" id="RHEA-COMP:11604"/>
        <dbReference type="ChEBI" id="CHEBI:15378"/>
        <dbReference type="ChEBI" id="CHEBI:29999"/>
        <dbReference type="ChEBI" id="CHEBI:30616"/>
        <dbReference type="ChEBI" id="CHEBI:83421"/>
        <dbReference type="ChEBI" id="CHEBI:456216"/>
        <dbReference type="EC" id="2.7.11.1"/>
    </reaction>
</comment>
<accession>A0A835H345</accession>
<evidence type="ECO:0000256" key="6">
    <source>
        <dbReference type="ARBA" id="ARBA00022840"/>
    </source>
</evidence>
<feature type="compositionally biased region" description="Basic and acidic residues" evidence="9">
    <location>
        <begin position="254"/>
        <end position="400"/>
    </location>
</feature>
<sequence length="441" mass="51357">MSEASHLLIPPLPCSSVLLSLRLLPFLPLLYVPVFFNSHQNSSDRASSELLSGCFKGFQQGRPLREEYTTIFNMTELKGYTISKCMIRASGGISWNLGIHHAFNDWDIDGLASLMASVDTDHLALMMELLGMMPRKIALGGRYSRDFFNRYGDLRHIRRLRFWPLNKVLMEKYEFSEQDANDMADFLVPILDFVPEKRPTAAQCLLHPWISARPRLVAPSLASFQTQPTDGHIPEEKGERHTNGDSEKDESETFEERENDEKKAYENLERDQREAIEKREKVEREAMEKRDKDEIEGFDKRDKDEREAIKKEKDEGVAFEKREKTQREAIKEEKDESQAFEQRKKDQREAIKKEKDENQAFEKREKDQRETIKKEKDESEAFEKREKDQREEIKKREKVEREAMEMCMGNIAIDGALKMPMKNPQQPSTRPAKATGVSSSR</sequence>
<evidence type="ECO:0000256" key="8">
    <source>
        <dbReference type="ARBA" id="ARBA00048679"/>
    </source>
</evidence>
<gene>
    <name evidence="10" type="ORF">IFM89_006072</name>
</gene>
<dbReference type="Gene3D" id="1.10.510.10">
    <property type="entry name" value="Transferase(Phosphotransferase) domain 1"/>
    <property type="match status" value="1"/>
</dbReference>
<keyword evidence="3" id="KW-0808">Transferase</keyword>
<evidence type="ECO:0000256" key="5">
    <source>
        <dbReference type="ARBA" id="ARBA00022777"/>
    </source>
</evidence>
<keyword evidence="2" id="KW-0723">Serine/threonine-protein kinase</keyword>
<dbReference type="AlphaFoldDB" id="A0A835H345"/>
<evidence type="ECO:0000313" key="11">
    <source>
        <dbReference type="Proteomes" id="UP000631114"/>
    </source>
</evidence>
<evidence type="ECO:0000313" key="10">
    <source>
        <dbReference type="EMBL" id="KAF9591726.1"/>
    </source>
</evidence>
<name>A0A835H345_9MAGN</name>
<dbReference type="EMBL" id="JADFTS010000008">
    <property type="protein sequence ID" value="KAF9591726.1"/>
    <property type="molecule type" value="Genomic_DNA"/>
</dbReference>
<evidence type="ECO:0000256" key="4">
    <source>
        <dbReference type="ARBA" id="ARBA00022741"/>
    </source>
</evidence>
<evidence type="ECO:0000256" key="7">
    <source>
        <dbReference type="ARBA" id="ARBA00047899"/>
    </source>
</evidence>
<dbReference type="GO" id="GO:0004674">
    <property type="term" value="F:protein serine/threonine kinase activity"/>
    <property type="evidence" value="ECO:0007669"/>
    <property type="project" value="UniProtKB-KW"/>
</dbReference>